<dbReference type="InterPro" id="IPR016534">
    <property type="entry name" value="VPS16"/>
</dbReference>
<dbReference type="Pfam" id="PF04841">
    <property type="entry name" value="Vps16_N"/>
    <property type="match status" value="1"/>
</dbReference>
<dbReference type="SUPFAM" id="SSF50978">
    <property type="entry name" value="WD40 repeat-like"/>
    <property type="match status" value="1"/>
</dbReference>
<dbReference type="InterPro" id="IPR036322">
    <property type="entry name" value="WD40_repeat_dom_sf"/>
</dbReference>
<dbReference type="GO" id="GO:0030897">
    <property type="term" value="C:HOPS complex"/>
    <property type="evidence" value="ECO:0007669"/>
    <property type="project" value="TreeGrafter"/>
</dbReference>
<evidence type="ECO:0000259" key="3">
    <source>
        <dbReference type="Pfam" id="PF04840"/>
    </source>
</evidence>
<comment type="caution">
    <text evidence="5">The sequence shown here is derived from an EMBL/GenBank/DDBJ whole genome shotgun (WGS) entry which is preliminary data.</text>
</comment>
<evidence type="ECO:0000256" key="2">
    <source>
        <dbReference type="PIRNR" id="PIRNR007949"/>
    </source>
</evidence>
<dbReference type="GO" id="GO:0005765">
    <property type="term" value="C:lysosomal membrane"/>
    <property type="evidence" value="ECO:0007669"/>
    <property type="project" value="TreeGrafter"/>
</dbReference>
<evidence type="ECO:0000256" key="1">
    <source>
        <dbReference type="ARBA" id="ARBA00009250"/>
    </source>
</evidence>
<gene>
    <name evidence="5" type="ORF">PECAL_6P09760</name>
</gene>
<dbReference type="Proteomes" id="UP000789595">
    <property type="component" value="Unassembled WGS sequence"/>
</dbReference>
<feature type="domain" description="Vps16 C-terminal" evidence="3">
    <location>
        <begin position="514"/>
        <end position="804"/>
    </location>
</feature>
<evidence type="ECO:0000259" key="4">
    <source>
        <dbReference type="Pfam" id="PF04841"/>
    </source>
</evidence>
<feature type="domain" description="Vps16 N-terminal" evidence="4">
    <location>
        <begin position="2"/>
        <end position="406"/>
    </location>
</feature>
<sequence length="818" mass="91773">MNWHVLGDVSYQKRNLHTMAWNIELSNKVVTGAPAGGALALLHRHQMGRKCLAENKLLLYTNAGEPLATITWNESCLVGMGWVEEELLLLCFEDGVVFIYDVLGNFVRSFLLLTSKLPLEETIIQVYIWGSGLVALTSAMNLQVCDTVHAFSPAVYTMPTGLSEERLAITMVVLQPCFSSSGLVEVFLGTADSSILAVDVNGPHDQLIHGRLPAPVTSMAIAPNGRFLACFTLGLLTVVSTSFTTKVLEFDTLADSRLLDMQWCGEDSVLLSWEDCLLMVGPYGHWLKFKYRAPLFLIPEIDCCRIITDRSCELLQRVPGPIALIRQLSADNPSAMLYNTLEMCKVVDVKVDHVRSKDPPGQACLSAEILHAIQANIAAAAVELTTVQQKCYLRAAACGKAFIKVSSAYTENFVAAARKLRVLNHLRRRIPALCLTTTQYDRLATSSLMDRLLARNYHSLALRVSEYLGVQRDRVIIHWACVKLRSSVAHKSLDGQMRPSMNNACLKIPCYISQIPIVTTADVLGCRQFAMALLQSECSMIDQVKLLLAMHEHELALKKAAQGKEVDAIYLALICTERMCPWMTRNTSPSSNCSSLFDTIARHEDLSNLLRVYYQSRIPTASSRNLHNFLVHHNAGRPCFKQAGNLALRISYLQTRRADRFKKLREVISLYAQGRESQFQRRATEDQVALLEFQSDLEKKYGTGCFFDMSLSETVYNLIVLCSTQQKRAVDLLSDTNRLRRRFKIPDRRFSYLKLTALAASGQWHALRVFSAEKSAIGYAPFVRVCIEYGQPASEIEYYMNRITIDNERHSLRAELKS</sequence>
<dbReference type="GO" id="GO:0016197">
    <property type="term" value="P:endosomal transport"/>
    <property type="evidence" value="ECO:0007669"/>
    <property type="project" value="TreeGrafter"/>
</dbReference>
<protein>
    <recommendedName>
        <fullName evidence="7">Vacuolar protein sorting-associated protein 16 homolog</fullName>
    </recommendedName>
</protein>
<evidence type="ECO:0000313" key="6">
    <source>
        <dbReference type="Proteomes" id="UP000789595"/>
    </source>
</evidence>
<dbReference type="PANTHER" id="PTHR12811:SF0">
    <property type="entry name" value="VACUOLAR PROTEIN SORTING-ASSOCIATED PROTEIN 16 HOMOLOG"/>
    <property type="match status" value="1"/>
</dbReference>
<comment type="similarity">
    <text evidence="1 2">Belongs to the VPS16 family.</text>
</comment>
<reference evidence="5" key="1">
    <citation type="submission" date="2021-11" db="EMBL/GenBank/DDBJ databases">
        <authorList>
            <consortium name="Genoscope - CEA"/>
            <person name="William W."/>
        </authorList>
    </citation>
    <scope>NUCLEOTIDE SEQUENCE</scope>
</reference>
<dbReference type="Pfam" id="PF04840">
    <property type="entry name" value="Vps16_C"/>
    <property type="match status" value="1"/>
</dbReference>
<dbReference type="PANTHER" id="PTHR12811">
    <property type="entry name" value="VACUOLAR PROTEIN SORTING VPS16"/>
    <property type="match status" value="1"/>
</dbReference>
<dbReference type="InterPro" id="IPR006926">
    <property type="entry name" value="Vps16_N"/>
</dbReference>
<dbReference type="GO" id="GO:0003779">
    <property type="term" value="F:actin binding"/>
    <property type="evidence" value="ECO:0007669"/>
    <property type="project" value="TreeGrafter"/>
</dbReference>
<proteinExistence type="inferred from homology"/>
<dbReference type="GO" id="GO:0005768">
    <property type="term" value="C:endosome"/>
    <property type="evidence" value="ECO:0007669"/>
    <property type="project" value="TreeGrafter"/>
</dbReference>
<dbReference type="EMBL" id="CAKKNE010000006">
    <property type="protein sequence ID" value="CAH0379360.1"/>
    <property type="molecule type" value="Genomic_DNA"/>
</dbReference>
<accession>A0A8J2T1K4</accession>
<dbReference type="InterPro" id="IPR006925">
    <property type="entry name" value="Vps16_C"/>
</dbReference>
<dbReference type="Gene3D" id="1.10.150.780">
    <property type="entry name" value="Vps16, C-terminal region"/>
    <property type="match status" value="1"/>
</dbReference>
<evidence type="ECO:0000313" key="5">
    <source>
        <dbReference type="EMBL" id="CAH0379360.1"/>
    </source>
</evidence>
<name>A0A8J2T1K4_9STRA</name>
<dbReference type="GO" id="GO:0006886">
    <property type="term" value="P:intracellular protein transport"/>
    <property type="evidence" value="ECO:0007669"/>
    <property type="project" value="InterPro"/>
</dbReference>
<keyword evidence="6" id="KW-1185">Reference proteome</keyword>
<dbReference type="GO" id="GO:0042144">
    <property type="term" value="P:vacuole fusion, non-autophagic"/>
    <property type="evidence" value="ECO:0007669"/>
    <property type="project" value="TreeGrafter"/>
</dbReference>
<dbReference type="AlphaFoldDB" id="A0A8J2T1K4"/>
<dbReference type="PIRSF" id="PIRSF007949">
    <property type="entry name" value="VPS16"/>
    <property type="match status" value="1"/>
</dbReference>
<evidence type="ECO:0008006" key="7">
    <source>
        <dbReference type="Google" id="ProtNLM"/>
    </source>
</evidence>
<dbReference type="InterPro" id="IPR038132">
    <property type="entry name" value="Vps16_C_sf"/>
</dbReference>
<organism evidence="5 6">
    <name type="scientific">Pelagomonas calceolata</name>
    <dbReference type="NCBI Taxonomy" id="35677"/>
    <lineage>
        <taxon>Eukaryota</taxon>
        <taxon>Sar</taxon>
        <taxon>Stramenopiles</taxon>
        <taxon>Ochrophyta</taxon>
        <taxon>Pelagophyceae</taxon>
        <taxon>Pelagomonadales</taxon>
        <taxon>Pelagomonadaceae</taxon>
        <taxon>Pelagomonas</taxon>
    </lineage>
</organism>
<dbReference type="OrthoDB" id="200969at2759"/>